<proteinExistence type="predicted"/>
<gene>
    <name evidence="1" type="ORF">TIFTF001_001429</name>
</gene>
<dbReference type="EMBL" id="BTGU01000001">
    <property type="protein sequence ID" value="GMN26761.1"/>
    <property type="molecule type" value="Genomic_DNA"/>
</dbReference>
<dbReference type="AlphaFoldDB" id="A0AA87ZFZ8"/>
<keyword evidence="2" id="KW-1185">Reference proteome</keyword>
<organism evidence="1 2">
    <name type="scientific">Ficus carica</name>
    <name type="common">Common fig</name>
    <dbReference type="NCBI Taxonomy" id="3494"/>
    <lineage>
        <taxon>Eukaryota</taxon>
        <taxon>Viridiplantae</taxon>
        <taxon>Streptophyta</taxon>
        <taxon>Embryophyta</taxon>
        <taxon>Tracheophyta</taxon>
        <taxon>Spermatophyta</taxon>
        <taxon>Magnoliopsida</taxon>
        <taxon>eudicotyledons</taxon>
        <taxon>Gunneridae</taxon>
        <taxon>Pentapetalae</taxon>
        <taxon>rosids</taxon>
        <taxon>fabids</taxon>
        <taxon>Rosales</taxon>
        <taxon>Moraceae</taxon>
        <taxon>Ficeae</taxon>
        <taxon>Ficus</taxon>
    </lineage>
</organism>
<protein>
    <submittedName>
        <fullName evidence="1">Uncharacterized protein</fullName>
    </submittedName>
</protein>
<comment type="caution">
    <text evidence="1">The sequence shown here is derived from an EMBL/GenBank/DDBJ whole genome shotgun (WGS) entry which is preliminary data.</text>
</comment>
<name>A0AA87ZFZ8_FICCA</name>
<dbReference type="Proteomes" id="UP001187192">
    <property type="component" value="Unassembled WGS sequence"/>
</dbReference>
<sequence length="209" mass="24289">MQHEQASFQSHKSASRPTVDVDLKKFKGDTDKLLEFTKKALESLHDANKGAIRISNPSQRTLVFKNCVDFNHDSVIDALNLRSVMFMNNRYPFYSLPYSKTLSQVCFSSCRAKQPVNALWLNSITELFAETNHTKDMSMTIIYRKTLQDEDVCRWERTVRRCCQHEHYLKEVQIEDINLVHDIYVGGDIDAALLQAYRALSYKLTRFNL</sequence>
<accession>A0AA87ZFZ8</accession>
<reference evidence="1" key="1">
    <citation type="submission" date="2023-07" db="EMBL/GenBank/DDBJ databases">
        <title>draft genome sequence of fig (Ficus carica).</title>
        <authorList>
            <person name="Takahashi T."/>
            <person name="Nishimura K."/>
        </authorList>
    </citation>
    <scope>NUCLEOTIDE SEQUENCE</scope>
</reference>
<evidence type="ECO:0000313" key="1">
    <source>
        <dbReference type="EMBL" id="GMN26761.1"/>
    </source>
</evidence>
<evidence type="ECO:0000313" key="2">
    <source>
        <dbReference type="Proteomes" id="UP001187192"/>
    </source>
</evidence>